<accession>A0A9X3F2G7</accession>
<dbReference type="RefSeq" id="WP_343331684.1">
    <property type="nucleotide sequence ID" value="NZ_JAPOHD010000007.1"/>
</dbReference>
<dbReference type="PROSITE" id="PS51257">
    <property type="entry name" value="PROKAR_LIPOPROTEIN"/>
    <property type="match status" value="1"/>
</dbReference>
<comment type="caution">
    <text evidence="4">The sequence shown here is derived from an EMBL/GenBank/DDBJ whole genome shotgun (WGS) entry which is preliminary data.</text>
</comment>
<reference evidence="4" key="1">
    <citation type="submission" date="2022-11" db="EMBL/GenBank/DDBJ databases">
        <title>Marilongibacter aestuarii gen. nov., sp. nov., isolated from tidal flat sediment.</title>
        <authorList>
            <person name="Jiayan W."/>
        </authorList>
    </citation>
    <scope>NUCLEOTIDE SEQUENCE</scope>
    <source>
        <strain evidence="4">Z1-6</strain>
    </source>
</reference>
<dbReference type="EMBL" id="JAPOHD010000007">
    <property type="protein sequence ID" value="MCY1719346.1"/>
    <property type="molecule type" value="Genomic_DNA"/>
</dbReference>
<gene>
    <name evidence="4" type="ORF">OU798_03280</name>
</gene>
<dbReference type="Pfam" id="PF18961">
    <property type="entry name" value="DUF5703_N"/>
    <property type="match status" value="1"/>
</dbReference>
<evidence type="ECO:0000313" key="4">
    <source>
        <dbReference type="EMBL" id="MCY1719346.1"/>
    </source>
</evidence>
<dbReference type="InterPro" id="IPR054363">
    <property type="entry name" value="GH95_cat"/>
</dbReference>
<dbReference type="GO" id="GO:0005975">
    <property type="term" value="P:carbohydrate metabolic process"/>
    <property type="evidence" value="ECO:0007669"/>
    <property type="project" value="InterPro"/>
</dbReference>
<protein>
    <submittedName>
        <fullName evidence="4">DUF5703 domain-containing protein</fullName>
    </submittedName>
</protein>
<dbReference type="InterPro" id="IPR043757">
    <property type="entry name" value="DUF5703_N"/>
</dbReference>
<feature type="signal peptide" evidence="1">
    <location>
        <begin position="1"/>
        <end position="21"/>
    </location>
</feature>
<evidence type="ECO:0000313" key="5">
    <source>
        <dbReference type="Proteomes" id="UP001145087"/>
    </source>
</evidence>
<proteinExistence type="predicted"/>
<evidence type="ECO:0000256" key="1">
    <source>
        <dbReference type="SAM" id="SignalP"/>
    </source>
</evidence>
<keyword evidence="1" id="KW-0732">Signal</keyword>
<evidence type="ECO:0000259" key="2">
    <source>
        <dbReference type="Pfam" id="PF18961"/>
    </source>
</evidence>
<dbReference type="SUPFAM" id="SSF48208">
    <property type="entry name" value="Six-hairpin glycosidases"/>
    <property type="match status" value="1"/>
</dbReference>
<dbReference type="InterPro" id="IPR012341">
    <property type="entry name" value="6hp_glycosidase-like_sf"/>
</dbReference>
<organism evidence="4 5">
    <name type="scientific">Draconibacterium aestuarii</name>
    <dbReference type="NCBI Taxonomy" id="2998507"/>
    <lineage>
        <taxon>Bacteria</taxon>
        <taxon>Pseudomonadati</taxon>
        <taxon>Bacteroidota</taxon>
        <taxon>Bacteroidia</taxon>
        <taxon>Marinilabiliales</taxon>
        <taxon>Prolixibacteraceae</taxon>
        <taxon>Draconibacterium</taxon>
    </lineage>
</organism>
<name>A0A9X3F2G7_9BACT</name>
<dbReference type="Gene3D" id="1.50.10.10">
    <property type="match status" value="1"/>
</dbReference>
<dbReference type="Pfam" id="PF22124">
    <property type="entry name" value="Glyco_hydro_95_cat"/>
    <property type="match status" value="1"/>
</dbReference>
<sequence>MLKTKKLFVALLAGITILTGCQTGEIPTTEMTDKYNVVWDAPSDDHNGSMPLGNGDVGLNIWVENNGDICFFIGKTDSWGEDGRLLKVGKVRIKCEPSIVTPGMQFKQELDLKSGTVEISSEGEFEGKQTDLKFSIWVDANNPVVNVDYKSSIPLKVTARTEPWRTQTYELNDAVFSDLMQSHSNVNKTREPVIIQPDVVESTANKEIVWYHHNNTSQGFSYTNKLQGVSDFVMPDPMLNRTFGALLKARNVSEVTSTSVETRPAKSGSVSVFVLTKHPSQPEEWKKEMEQLKAETESVSFDKRKEAHHVWWANFWNRSWINAADVNPNNANSDAFNVSRAYTLQRFIDAGAGRGAHPIKFNGSIFTVTPKEGTPAGDPDYRRWGPGYWWQNTRLPYLSMCAAGDYDLMQPLFKMYAGEAFEVCKKRTEKYFGFDGAYFPECIYFWGAQFAVDYGPKPWNEREDKLQDSRYHKWEWVSGLELVFMMQDYYDYSQDEVFLTEKIIPVANEVIRFFDNYYKTDENGKMVMYPSQALETWWDCTNPMPELAGLYSITNRLIALPENVTKQQDRQFWNSVKAKLSDIPTHETSFGTALAPAERFEQKRNVENAELYSVFPFRLFGVGNPNLEWGLNALENRWDKGDFGWRQDDIFMAYLGLTDQAKSNLVARAKNFNKESRFPAFWGPNYDWTPDQDHGGVLMKTFQSMVMQADPYSQKIYLFPAWPKDWDVDFKLHAPHNTTIEATLKKGEVVSLKVTPESRRKDVQILNVISK</sequence>
<dbReference type="InterPro" id="IPR008928">
    <property type="entry name" value="6-hairpin_glycosidase_sf"/>
</dbReference>
<feature type="domain" description="DUF5703" evidence="2">
    <location>
        <begin position="38"/>
        <end position="321"/>
    </location>
</feature>
<evidence type="ECO:0000259" key="3">
    <source>
        <dbReference type="Pfam" id="PF22124"/>
    </source>
</evidence>
<keyword evidence="5" id="KW-1185">Reference proteome</keyword>
<feature type="domain" description="Glycosyl hydrolase family 95 catalytic" evidence="3">
    <location>
        <begin position="406"/>
        <end position="670"/>
    </location>
</feature>
<feature type="chain" id="PRO_5040762158" evidence="1">
    <location>
        <begin position="22"/>
        <end position="771"/>
    </location>
</feature>
<dbReference type="Proteomes" id="UP001145087">
    <property type="component" value="Unassembled WGS sequence"/>
</dbReference>
<dbReference type="AlphaFoldDB" id="A0A9X3F2G7"/>